<evidence type="ECO:0000259" key="1">
    <source>
        <dbReference type="PROSITE" id="PS51199"/>
    </source>
</evidence>
<dbReference type="InterPro" id="IPR027417">
    <property type="entry name" value="P-loop_NTPase"/>
</dbReference>
<dbReference type="Pfam" id="PF21268">
    <property type="entry name" value="Helic-prim_T7_N"/>
    <property type="match status" value="1"/>
</dbReference>
<organism evidence="2 3">
    <name type="scientific">Sphingopyxis flava</name>
    <dbReference type="NCBI Taxonomy" id="1507287"/>
    <lineage>
        <taxon>Bacteria</taxon>
        <taxon>Pseudomonadati</taxon>
        <taxon>Pseudomonadota</taxon>
        <taxon>Alphaproteobacteria</taxon>
        <taxon>Sphingomonadales</taxon>
        <taxon>Sphingomonadaceae</taxon>
        <taxon>Sphingopyxis</taxon>
    </lineage>
</organism>
<dbReference type="Pfam" id="PF13481">
    <property type="entry name" value="AAA_25"/>
    <property type="match status" value="1"/>
</dbReference>
<dbReference type="GO" id="GO:0003697">
    <property type="term" value="F:single-stranded DNA binding"/>
    <property type="evidence" value="ECO:0007669"/>
    <property type="project" value="InterPro"/>
</dbReference>
<evidence type="ECO:0000313" key="3">
    <source>
        <dbReference type="Proteomes" id="UP000190044"/>
    </source>
</evidence>
<dbReference type="Gene3D" id="2.20.25.180">
    <property type="match status" value="1"/>
</dbReference>
<keyword evidence="3" id="KW-1185">Reference proteome</keyword>
<dbReference type="PROSITE" id="PS51199">
    <property type="entry name" value="SF4_HELICASE"/>
    <property type="match status" value="1"/>
</dbReference>
<dbReference type="AlphaFoldDB" id="A0A1T5BR68"/>
<dbReference type="Gene3D" id="3.40.1360.10">
    <property type="match status" value="1"/>
</dbReference>
<dbReference type="GO" id="GO:0006260">
    <property type="term" value="P:DNA replication"/>
    <property type="evidence" value="ECO:0007669"/>
    <property type="project" value="InterPro"/>
</dbReference>
<dbReference type="InterPro" id="IPR007694">
    <property type="entry name" value="DNA_helicase_DnaB-like_C"/>
</dbReference>
<sequence length="503" mass="55519">MPSDLLRGDHAPLRARGLTLKTVEQYDYRVGTHNGETVQIAPYHDASGRVVAQKVRPRDKSKMHWRGKKKSALPLFGQSKWKAGGRMIVVTEGELDAMSAAQAMGNTWPAVSIPDGAHSAAKAVAKAADWLESFERVVFMFDMDDDGQEAAVEAAAIITPGKAYIASLPLKDASDMLQAGRAKEIVNAAWNAREYRPDGILDVAALREKAILPPSYGLPFPFPSLTKATYGIRRGELIGYGAGVGTGKTTLFKQLMLTTMFPDMIEPHDDLPVTLTGPRKVGAILLEENPVKTLRTLAGMRIGVRVHVPGVEFDEAALRHAIDEMDGLFFPYNHFGAKDWASVKERIRYMVLGLGIKDIFLDHLTALIAHEEDDRKALDAIMSDLASMVEQYDFTLHFISHLTTPKGTAHEEGGRVLEKHFTGSRAIARWAHNLYALERDKQDPDSPTIFRILKERETGDATGVTFGLAYDRDTGLLREVELEENRFGFTDQSAGGSTEDEDF</sequence>
<dbReference type="RefSeq" id="WP_342745790.1">
    <property type="nucleotide sequence ID" value="NZ_FUYP01000007.1"/>
</dbReference>
<dbReference type="Proteomes" id="UP000190044">
    <property type="component" value="Unassembled WGS sequence"/>
</dbReference>
<dbReference type="GO" id="GO:0043139">
    <property type="term" value="F:5'-3' DNA helicase activity"/>
    <property type="evidence" value="ECO:0007669"/>
    <property type="project" value="InterPro"/>
</dbReference>
<dbReference type="Gene3D" id="3.40.50.300">
    <property type="entry name" value="P-loop containing nucleotide triphosphate hydrolases"/>
    <property type="match status" value="1"/>
</dbReference>
<dbReference type="GO" id="GO:0005524">
    <property type="term" value="F:ATP binding"/>
    <property type="evidence" value="ECO:0007669"/>
    <property type="project" value="InterPro"/>
</dbReference>
<gene>
    <name evidence="2" type="ORF">SAMN06295937_100755</name>
</gene>
<dbReference type="CDD" id="cd19483">
    <property type="entry name" value="RecA-like_Gp4D_helicase"/>
    <property type="match status" value="1"/>
</dbReference>
<dbReference type="CDD" id="cd01029">
    <property type="entry name" value="TOPRIM_primases"/>
    <property type="match status" value="1"/>
</dbReference>
<dbReference type="InterPro" id="IPR048774">
    <property type="entry name" value="Helic-prim_T7_N"/>
</dbReference>
<reference evidence="3" key="1">
    <citation type="submission" date="2017-02" db="EMBL/GenBank/DDBJ databases">
        <authorList>
            <person name="Varghese N."/>
            <person name="Submissions S."/>
        </authorList>
    </citation>
    <scope>NUCLEOTIDE SEQUENCE [LARGE SCALE GENOMIC DNA]</scope>
    <source>
        <strain evidence="3">R11H</strain>
    </source>
</reference>
<feature type="domain" description="SF4 helicase" evidence="1">
    <location>
        <begin position="211"/>
        <end position="484"/>
    </location>
</feature>
<dbReference type="Pfam" id="PF13155">
    <property type="entry name" value="Toprim_2"/>
    <property type="match status" value="1"/>
</dbReference>
<dbReference type="SUPFAM" id="SSF52540">
    <property type="entry name" value="P-loop containing nucleoside triphosphate hydrolases"/>
    <property type="match status" value="1"/>
</dbReference>
<evidence type="ECO:0000313" key="2">
    <source>
        <dbReference type="EMBL" id="SKB49380.1"/>
    </source>
</evidence>
<accession>A0A1T5BR68</accession>
<dbReference type="InterPro" id="IPR027032">
    <property type="entry name" value="Twinkle-like"/>
</dbReference>
<protein>
    <submittedName>
        <fullName evidence="2">Twinkle protein</fullName>
    </submittedName>
</protein>
<proteinExistence type="predicted"/>
<dbReference type="PANTHER" id="PTHR12873">
    <property type="entry name" value="T7-LIKE MITOCHONDRIAL DNA HELICASE"/>
    <property type="match status" value="1"/>
</dbReference>
<dbReference type="EMBL" id="FUYP01000007">
    <property type="protein sequence ID" value="SKB49380.1"/>
    <property type="molecule type" value="Genomic_DNA"/>
</dbReference>
<dbReference type="PANTHER" id="PTHR12873:SF0">
    <property type="entry name" value="TWINKLE MTDNA HELICASE"/>
    <property type="match status" value="1"/>
</dbReference>
<dbReference type="SUPFAM" id="SSF56731">
    <property type="entry name" value="DNA primase core"/>
    <property type="match status" value="1"/>
</dbReference>
<dbReference type="InterPro" id="IPR034154">
    <property type="entry name" value="TOPRIM_DnaG/twinkle"/>
</dbReference>
<name>A0A1T5BR68_9SPHN</name>